<protein>
    <recommendedName>
        <fullName evidence="4">Capsule biosynthesis protein</fullName>
    </recommendedName>
</protein>
<reference evidence="2 3" key="1">
    <citation type="submission" date="2024-02" db="EMBL/GenBank/DDBJ databases">
        <title>Expansion and revision of Xanthobacter and proposal of Roseixanthobacter gen. nov.</title>
        <authorList>
            <person name="Soltysiak M.P.M."/>
            <person name="Jalihal A."/>
            <person name="Ory A."/>
            <person name="Chrisophersen C."/>
            <person name="Lee A.D."/>
            <person name="Boulton J."/>
            <person name="Springer M."/>
        </authorList>
    </citation>
    <scope>NUCLEOTIDE SEQUENCE [LARGE SCALE GENOMIC DNA]</scope>
    <source>
        <strain evidence="2 3">CB5</strain>
    </source>
</reference>
<feature type="transmembrane region" description="Helical" evidence="1">
    <location>
        <begin position="55"/>
        <end position="81"/>
    </location>
</feature>
<evidence type="ECO:0008006" key="4">
    <source>
        <dbReference type="Google" id="ProtNLM"/>
    </source>
</evidence>
<dbReference type="EMBL" id="JBAFUR010000001">
    <property type="protein sequence ID" value="MFG1251662.1"/>
    <property type="molecule type" value="Genomic_DNA"/>
</dbReference>
<organism evidence="2 3">
    <name type="scientific">Xanthobacter aminoxidans</name>
    <dbReference type="NCBI Taxonomy" id="186280"/>
    <lineage>
        <taxon>Bacteria</taxon>
        <taxon>Pseudomonadati</taxon>
        <taxon>Pseudomonadota</taxon>
        <taxon>Alphaproteobacteria</taxon>
        <taxon>Hyphomicrobiales</taxon>
        <taxon>Xanthobacteraceae</taxon>
        <taxon>Xanthobacter</taxon>
    </lineage>
</organism>
<gene>
    <name evidence="2" type="ORF">V5F30_05580</name>
</gene>
<keyword evidence="1" id="KW-1133">Transmembrane helix</keyword>
<comment type="caution">
    <text evidence="2">The sequence shown here is derived from an EMBL/GenBank/DDBJ whole genome shotgun (WGS) entry which is preliminary data.</text>
</comment>
<evidence type="ECO:0000313" key="3">
    <source>
        <dbReference type="Proteomes" id="UP001604043"/>
    </source>
</evidence>
<dbReference type="RefSeq" id="WP_394005912.1">
    <property type="nucleotide sequence ID" value="NZ_JBAFUR010000001.1"/>
</dbReference>
<evidence type="ECO:0000313" key="2">
    <source>
        <dbReference type="EMBL" id="MFG1251662.1"/>
    </source>
</evidence>
<accession>A0ABW6ZD02</accession>
<feature type="transmembrane region" description="Helical" evidence="1">
    <location>
        <begin position="395"/>
        <end position="421"/>
    </location>
</feature>
<proteinExistence type="predicted"/>
<name>A0ABW6ZD02_9HYPH</name>
<keyword evidence="3" id="KW-1185">Reference proteome</keyword>
<sequence>MAGLPAAPPIRALIERSRALAVRPFIKPGLRWRRLPRTYGSGATASSRWFALLRLTFFVMVIVPAAASMVYCTIIASPVYVSEARLAIRESLGTPVYDGLDTNEAKGAAASVARGLSALLGGLGGASRAQGPFVFANYVTSLDYVAKLDADGWLRQFFTGPDIDFWSALRSNATVEQLARYWGKHVTATVDRRSEVVLLRVQAFSPEAAQTLAARILLDGEGVLNKLAAQSRMDAVLRAKEQLDAATKRYTEALVRQQQWRLKRRAVDPAQAADALSISLLRLEQERIAADREIRALERLSVPNGPTLGVLRDRVRAIESEIATFKANLSGGGSSTAVAALAAYEESELDVRFAETLQSITLAGLQEAERRARAQSTFINVYIAPSLPETSAGPIWWQTGFFVFVFCGIIWINVMILVAVVRDHRR</sequence>
<dbReference type="Proteomes" id="UP001604043">
    <property type="component" value="Unassembled WGS sequence"/>
</dbReference>
<keyword evidence="1" id="KW-0472">Membrane</keyword>
<evidence type="ECO:0000256" key="1">
    <source>
        <dbReference type="SAM" id="Phobius"/>
    </source>
</evidence>
<keyword evidence="1" id="KW-0812">Transmembrane</keyword>